<organism evidence="1">
    <name type="scientific">Spongospora subterranea</name>
    <dbReference type="NCBI Taxonomy" id="70186"/>
    <lineage>
        <taxon>Eukaryota</taxon>
        <taxon>Sar</taxon>
        <taxon>Rhizaria</taxon>
        <taxon>Endomyxa</taxon>
        <taxon>Phytomyxea</taxon>
        <taxon>Plasmodiophorida</taxon>
        <taxon>Plasmodiophoridae</taxon>
        <taxon>Spongospora</taxon>
    </lineage>
</organism>
<proteinExistence type="predicted"/>
<dbReference type="EMBL" id="HACM01004512">
    <property type="protein sequence ID" value="CRZ04954.1"/>
    <property type="molecule type" value="Transcribed_RNA"/>
</dbReference>
<accession>A0A0H5R972</accession>
<sequence>ENLDCLINPNRIPIDLENLPSKGFRENLVPDTRNMPPSQELAMPLDEDETQELQFPEFEYSTWESNLLHCNFLLGFGFSNIDGGDQFGESSLMNEWRSSPGSILDA</sequence>
<dbReference type="AlphaFoldDB" id="A0A0H5R972"/>
<feature type="non-terminal residue" evidence="1">
    <location>
        <position position="106"/>
    </location>
</feature>
<protein>
    <submittedName>
        <fullName evidence="1">Uncharacterized protein</fullName>
    </submittedName>
</protein>
<name>A0A0H5R972_9EUKA</name>
<reference evidence="1" key="1">
    <citation type="submission" date="2015-04" db="EMBL/GenBank/DDBJ databases">
        <title>The genome sequence of the plant pathogenic Rhizarian Plasmodiophora brassicae reveals insights in its biotrophic life cycle and the origin of chitin synthesis.</title>
        <authorList>
            <person name="Schwelm A."/>
            <person name="Fogelqvist J."/>
            <person name="Knaust A."/>
            <person name="Julke S."/>
            <person name="Lilja T."/>
            <person name="Dhandapani V."/>
            <person name="Bonilla-Rosso G."/>
            <person name="Karlsson M."/>
            <person name="Shevchenko A."/>
            <person name="Choi S.R."/>
            <person name="Kim H.G."/>
            <person name="Park J.Y."/>
            <person name="Lim Y.P."/>
            <person name="Ludwig-Muller J."/>
            <person name="Dixelius C."/>
        </authorList>
    </citation>
    <scope>NUCLEOTIDE SEQUENCE</scope>
    <source>
        <tissue evidence="1">Potato root galls</tissue>
    </source>
</reference>
<evidence type="ECO:0000313" key="1">
    <source>
        <dbReference type="EMBL" id="CRZ04954.1"/>
    </source>
</evidence>
<feature type="non-terminal residue" evidence="1">
    <location>
        <position position="1"/>
    </location>
</feature>